<evidence type="ECO:0000313" key="2">
    <source>
        <dbReference type="EMBL" id="PIR08639.1"/>
    </source>
</evidence>
<proteinExistence type="predicted"/>
<organism evidence="2 3">
    <name type="scientific">Candidatus Gottesmanbacteria bacterium CG11_big_fil_rev_8_21_14_0_20_37_11</name>
    <dbReference type="NCBI Taxonomy" id="1974575"/>
    <lineage>
        <taxon>Bacteria</taxon>
        <taxon>Candidatus Gottesmaniibacteriota</taxon>
    </lineage>
</organism>
<dbReference type="EMBL" id="PCWS01000043">
    <property type="protein sequence ID" value="PIR08639.1"/>
    <property type="molecule type" value="Genomic_DNA"/>
</dbReference>
<dbReference type="Proteomes" id="UP000230707">
    <property type="component" value="Unassembled WGS sequence"/>
</dbReference>
<dbReference type="Gene3D" id="3.30.70.1290">
    <property type="entry name" value="Transposase IS200-like"/>
    <property type="match status" value="1"/>
</dbReference>
<feature type="domain" description="Transposase IS200-like" evidence="1">
    <location>
        <begin position="9"/>
        <end position="153"/>
    </location>
</feature>
<evidence type="ECO:0000259" key="1">
    <source>
        <dbReference type="SMART" id="SM01321"/>
    </source>
</evidence>
<comment type="caution">
    <text evidence="2">The sequence shown here is derived from an EMBL/GenBank/DDBJ whole genome shotgun (WGS) entry which is preliminary data.</text>
</comment>
<dbReference type="GO" id="GO:0003677">
    <property type="term" value="F:DNA binding"/>
    <property type="evidence" value="ECO:0007669"/>
    <property type="project" value="InterPro"/>
</dbReference>
<accession>A0A2H0NIC4</accession>
<dbReference type="InterPro" id="IPR036515">
    <property type="entry name" value="Transposase_17_sf"/>
</dbReference>
<reference evidence="2 3" key="1">
    <citation type="submission" date="2017-09" db="EMBL/GenBank/DDBJ databases">
        <title>Depth-based differentiation of microbial function through sediment-hosted aquifers and enrichment of novel symbionts in the deep terrestrial subsurface.</title>
        <authorList>
            <person name="Probst A.J."/>
            <person name="Ladd B."/>
            <person name="Jarett J.K."/>
            <person name="Geller-Mcgrath D.E."/>
            <person name="Sieber C.M."/>
            <person name="Emerson J.B."/>
            <person name="Anantharaman K."/>
            <person name="Thomas B.C."/>
            <person name="Malmstrom R."/>
            <person name="Stieglmeier M."/>
            <person name="Klingl A."/>
            <person name="Woyke T."/>
            <person name="Ryan C.M."/>
            <person name="Banfield J.F."/>
        </authorList>
    </citation>
    <scope>NUCLEOTIDE SEQUENCE [LARGE SCALE GENOMIC DNA]</scope>
    <source>
        <strain evidence="2">CG11_big_fil_rev_8_21_14_0_20_37_11</strain>
    </source>
</reference>
<dbReference type="InterPro" id="IPR002686">
    <property type="entry name" value="Transposase_17"/>
</dbReference>
<dbReference type="SUPFAM" id="SSF143422">
    <property type="entry name" value="Transposase IS200-like"/>
    <property type="match status" value="1"/>
</dbReference>
<dbReference type="GO" id="GO:0004803">
    <property type="term" value="F:transposase activity"/>
    <property type="evidence" value="ECO:0007669"/>
    <property type="project" value="InterPro"/>
</dbReference>
<evidence type="ECO:0000313" key="3">
    <source>
        <dbReference type="Proteomes" id="UP000230707"/>
    </source>
</evidence>
<dbReference type="AlphaFoldDB" id="A0A2H0NIC4"/>
<dbReference type="PANTHER" id="PTHR34322:SF2">
    <property type="entry name" value="TRANSPOSASE IS200-LIKE DOMAIN-CONTAINING PROTEIN"/>
    <property type="match status" value="1"/>
</dbReference>
<dbReference type="SMART" id="SM01321">
    <property type="entry name" value="Y1_Tnp"/>
    <property type="match status" value="1"/>
</dbReference>
<dbReference type="GO" id="GO:0006313">
    <property type="term" value="P:DNA transposition"/>
    <property type="evidence" value="ECO:0007669"/>
    <property type="project" value="InterPro"/>
</dbReference>
<name>A0A2H0NIC4_9BACT</name>
<protein>
    <recommendedName>
        <fullName evidence="1">Transposase IS200-like domain-containing protein</fullName>
    </recommendedName>
</protein>
<gene>
    <name evidence="2" type="ORF">COV53_01910</name>
</gene>
<sequence>MPTRLIPFGNNEYYHVYNRGIKRQPTFLVKKDYERFLTTLSYYRFKNPPTKLANFLKIARAEREKIFSKLKNSKEILVDIICYVFMPNHYHFLLKQNVDNGISTFIRKTINSYSRYFNTKYHRDGSLFKGVFMAKHVDSDEQLLHLTRYIHLNPLISLSVKEKDYPNYLWSSLAEYMSTKKSIVSTDLIMSNFKSPKVYLDYILDRKDYAKELDSIKHMILES</sequence>
<dbReference type="Pfam" id="PF01797">
    <property type="entry name" value="Y1_Tnp"/>
    <property type="match status" value="1"/>
</dbReference>
<dbReference type="PANTHER" id="PTHR34322">
    <property type="entry name" value="TRANSPOSASE, Y1_TNP DOMAIN-CONTAINING"/>
    <property type="match status" value="1"/>
</dbReference>